<dbReference type="RefSeq" id="WP_006419033.1">
    <property type="nucleotide sequence ID" value="NZ_AENN01000018.1"/>
</dbReference>
<name>E4KRA4_9LACT</name>
<keyword evidence="10" id="KW-1185">Reference proteome</keyword>
<dbReference type="SUPFAM" id="SSF55060">
    <property type="entry name" value="GHMP Kinase, C-terminal domain"/>
    <property type="match status" value="1"/>
</dbReference>
<dbReference type="Pfam" id="PF00288">
    <property type="entry name" value="GHMP_kinases_N"/>
    <property type="match status" value="1"/>
</dbReference>
<feature type="domain" description="GHMP kinase N-terminal" evidence="7">
    <location>
        <begin position="97"/>
        <end position="185"/>
    </location>
</feature>
<evidence type="ECO:0000259" key="7">
    <source>
        <dbReference type="Pfam" id="PF00288"/>
    </source>
</evidence>
<evidence type="ECO:0000256" key="2">
    <source>
        <dbReference type="ARBA" id="ARBA00012958"/>
    </source>
</evidence>
<dbReference type="eggNOG" id="COG1577">
    <property type="taxonomic scope" value="Bacteria"/>
</dbReference>
<proteinExistence type="predicted"/>
<dbReference type="GO" id="GO:0019287">
    <property type="term" value="P:isopentenyl diphosphate biosynthetic process, mevalonate pathway"/>
    <property type="evidence" value="ECO:0007669"/>
    <property type="project" value="UniProtKB-UniPathway"/>
</dbReference>
<dbReference type="InterPro" id="IPR014721">
    <property type="entry name" value="Ribsml_uS5_D2-typ_fold_subgr"/>
</dbReference>
<dbReference type="UniPathway" id="UPA00057">
    <property type="reaction ID" value="UER00099"/>
</dbReference>
<evidence type="ECO:0000256" key="4">
    <source>
        <dbReference type="ARBA" id="ARBA00022741"/>
    </source>
</evidence>
<comment type="caution">
    <text evidence="9">The sequence shown here is derived from an EMBL/GenBank/DDBJ whole genome shotgun (WGS) entry which is preliminary data.</text>
</comment>
<dbReference type="EC" id="2.7.4.2" evidence="2"/>
<dbReference type="InterPro" id="IPR013750">
    <property type="entry name" value="GHMP_kinase_C_dom"/>
</dbReference>
<evidence type="ECO:0000256" key="1">
    <source>
        <dbReference type="ARBA" id="ARBA00005017"/>
    </source>
</evidence>
<feature type="domain" description="GHMP kinase C-terminal" evidence="8">
    <location>
        <begin position="296"/>
        <end position="357"/>
    </location>
</feature>
<dbReference type="InterPro" id="IPR006204">
    <property type="entry name" value="GHMP_kinase_N_dom"/>
</dbReference>
<gene>
    <name evidence="9" type="ORF">HMPREF9257_0403</name>
</gene>
<keyword evidence="5 9" id="KW-0418">Kinase</keyword>
<dbReference type="InterPro" id="IPR035102">
    <property type="entry name" value="Phosphomevalonate_kinase"/>
</dbReference>
<dbReference type="EMBL" id="AENN01000018">
    <property type="protein sequence ID" value="EFR30510.1"/>
    <property type="molecule type" value="Genomic_DNA"/>
</dbReference>
<dbReference type="STRING" id="908337.HMPREF9257_0403"/>
<dbReference type="Proteomes" id="UP000005990">
    <property type="component" value="Unassembled WGS sequence"/>
</dbReference>
<dbReference type="GO" id="GO:0004631">
    <property type="term" value="F:phosphomevalonate kinase activity"/>
    <property type="evidence" value="ECO:0007669"/>
    <property type="project" value="UniProtKB-EC"/>
</dbReference>
<dbReference type="NCBIfam" id="TIGR01220">
    <property type="entry name" value="Pmev_kin_Gr_pos"/>
    <property type="match status" value="1"/>
</dbReference>
<evidence type="ECO:0000256" key="6">
    <source>
        <dbReference type="ARBA" id="ARBA00022840"/>
    </source>
</evidence>
<evidence type="ECO:0000256" key="5">
    <source>
        <dbReference type="ARBA" id="ARBA00022777"/>
    </source>
</evidence>
<dbReference type="GO" id="GO:0005524">
    <property type="term" value="F:ATP binding"/>
    <property type="evidence" value="ECO:0007669"/>
    <property type="project" value="UniProtKB-KW"/>
</dbReference>
<evidence type="ECO:0000256" key="3">
    <source>
        <dbReference type="ARBA" id="ARBA00022679"/>
    </source>
</evidence>
<dbReference type="AlphaFoldDB" id="E4KRA4"/>
<dbReference type="PANTHER" id="PTHR31814:SF2">
    <property type="entry name" value="PHOSPHOMEVALONATE KINASE"/>
    <property type="match status" value="1"/>
</dbReference>
<comment type="pathway">
    <text evidence="1">Isoprenoid biosynthesis; isopentenyl diphosphate biosynthesis via mevalonate pathway; isopentenyl diphosphate from (R)-mevalonate: step 2/3.</text>
</comment>
<organism evidence="9 10">
    <name type="scientific">Eremococcus coleocola ACS-139-V-Col8</name>
    <dbReference type="NCBI Taxonomy" id="908337"/>
    <lineage>
        <taxon>Bacteria</taxon>
        <taxon>Bacillati</taxon>
        <taxon>Bacillota</taxon>
        <taxon>Bacilli</taxon>
        <taxon>Lactobacillales</taxon>
        <taxon>Aerococcaceae</taxon>
        <taxon>Eremococcus</taxon>
    </lineage>
</organism>
<dbReference type="PANTHER" id="PTHR31814">
    <property type="match status" value="1"/>
</dbReference>
<dbReference type="Gene3D" id="3.30.70.890">
    <property type="entry name" value="GHMP kinase, C-terminal domain"/>
    <property type="match status" value="1"/>
</dbReference>
<protein>
    <recommendedName>
        <fullName evidence="2">phosphomevalonate kinase</fullName>
        <ecNumber evidence="2">2.7.4.2</ecNumber>
    </recommendedName>
</protein>
<evidence type="ECO:0000313" key="9">
    <source>
        <dbReference type="EMBL" id="EFR30510.1"/>
    </source>
</evidence>
<dbReference type="SUPFAM" id="SSF54211">
    <property type="entry name" value="Ribosomal protein S5 domain 2-like"/>
    <property type="match status" value="1"/>
</dbReference>
<reference evidence="9 10" key="1">
    <citation type="submission" date="2010-10" db="EMBL/GenBank/DDBJ databases">
        <authorList>
            <person name="Durkin A.S."/>
            <person name="Madupu R."/>
            <person name="Torralba M."/>
            <person name="Gillis M."/>
            <person name="Methe B."/>
            <person name="Sutton G."/>
            <person name="Nelson K.E."/>
        </authorList>
    </citation>
    <scope>NUCLEOTIDE SEQUENCE [LARGE SCALE GENOMIC DNA]</scope>
    <source>
        <strain evidence="9 10">ACS-139-V-Col8</strain>
    </source>
</reference>
<dbReference type="InterPro" id="IPR036554">
    <property type="entry name" value="GHMP_kinase_C_sf"/>
</dbReference>
<sequence length="371" mass="40795">MLKKIKHDPTLNSQGQGFAPGKLYLAGEYAVLAPRQPAILLALNRYVKVTIKPSSTLNQGILSQAKGQADYHYQRQNGSIPQKEAYWTYCLAAIQIVEVLFRQKGQVIADYHLETMSDLVEEVSGKKFGLGSSGAITVATIRALLDFYGYQADSPLDVYKLAVLALVNLGNNGSFGDLAAAAFGGWVYYQAPDRQWLADQVSQNQTIDFFLENSWPNLQIESLPVPSKIDFLVAWTQSPASSDHFVANFKEASQQEPQRYQEFLAENKDAVLALKTALIQDDVGQSQSLINKIGQQLDNLSHHLKLGILTPQLETMISLAQVYGYAAKSSGAGGGDCGIALGGLEARKTDLIRAWEKQEITYLDLQISQTF</sequence>
<dbReference type="OrthoDB" id="1522677at2"/>
<dbReference type="InterPro" id="IPR020568">
    <property type="entry name" value="Ribosomal_Su5_D2-typ_SF"/>
</dbReference>
<dbReference type="Pfam" id="PF08544">
    <property type="entry name" value="GHMP_kinases_C"/>
    <property type="match status" value="1"/>
</dbReference>
<accession>E4KRA4</accession>
<evidence type="ECO:0000313" key="10">
    <source>
        <dbReference type="Proteomes" id="UP000005990"/>
    </source>
</evidence>
<evidence type="ECO:0000259" key="8">
    <source>
        <dbReference type="Pfam" id="PF08544"/>
    </source>
</evidence>
<dbReference type="Gene3D" id="3.30.230.10">
    <property type="match status" value="1"/>
</dbReference>
<keyword evidence="3 9" id="KW-0808">Transferase</keyword>
<keyword evidence="4" id="KW-0547">Nucleotide-binding</keyword>
<keyword evidence="6" id="KW-0067">ATP-binding</keyword>
<dbReference type="InterPro" id="IPR005917">
    <property type="entry name" value="Pmev_kinase_bact"/>
</dbReference>